<gene>
    <name evidence="1" type="ORF">Poli38472_013249</name>
</gene>
<evidence type="ECO:0000313" key="1">
    <source>
        <dbReference type="EMBL" id="TMW55358.1"/>
    </source>
</evidence>
<accession>A0A8K1C2V2</accession>
<proteinExistence type="predicted"/>
<dbReference type="OrthoDB" id="60307at2759"/>
<protein>
    <submittedName>
        <fullName evidence="1">Uncharacterized protein</fullName>
    </submittedName>
</protein>
<organism evidence="1 2">
    <name type="scientific">Pythium oligandrum</name>
    <name type="common">Mycoparasitic fungus</name>
    <dbReference type="NCBI Taxonomy" id="41045"/>
    <lineage>
        <taxon>Eukaryota</taxon>
        <taxon>Sar</taxon>
        <taxon>Stramenopiles</taxon>
        <taxon>Oomycota</taxon>
        <taxon>Peronosporomycetes</taxon>
        <taxon>Pythiales</taxon>
        <taxon>Pythiaceae</taxon>
        <taxon>Pythium</taxon>
    </lineage>
</organism>
<dbReference type="Proteomes" id="UP000794436">
    <property type="component" value="Unassembled WGS sequence"/>
</dbReference>
<sequence length="152" mass="17730">MTMRCMRLRWHPQRLARCFSSRPSDPSLVDGFDGVRAFVRRCHDRAGDFTTYRRQELFAPFPLVLSDLVLFVQLQQPTNTQIDLHEFLQGATHAYNHTVRTMFSDEFRRFSIGTGDKTADIAQVEAALWPNCWLPHLLNLRASKDEVDRFET</sequence>
<comment type="caution">
    <text evidence="1">The sequence shown here is derived from an EMBL/GenBank/DDBJ whole genome shotgun (WGS) entry which is preliminary data.</text>
</comment>
<name>A0A8K1C2V2_PYTOL</name>
<keyword evidence="2" id="KW-1185">Reference proteome</keyword>
<evidence type="ECO:0000313" key="2">
    <source>
        <dbReference type="Proteomes" id="UP000794436"/>
    </source>
</evidence>
<reference evidence="1" key="1">
    <citation type="submission" date="2019-03" db="EMBL/GenBank/DDBJ databases">
        <title>Long read genome sequence of the mycoparasitic Pythium oligandrum ATCC 38472 isolated from sugarbeet rhizosphere.</title>
        <authorList>
            <person name="Gaulin E."/>
        </authorList>
    </citation>
    <scope>NUCLEOTIDE SEQUENCE</scope>
    <source>
        <strain evidence="1">ATCC 38472_TT</strain>
    </source>
</reference>
<dbReference type="AlphaFoldDB" id="A0A8K1C2V2"/>
<dbReference type="EMBL" id="SPLM01000148">
    <property type="protein sequence ID" value="TMW55358.1"/>
    <property type="molecule type" value="Genomic_DNA"/>
</dbReference>